<evidence type="ECO:0000313" key="2">
    <source>
        <dbReference type="WBParaSite" id="RSKR_0000807900.1"/>
    </source>
</evidence>
<proteinExistence type="predicted"/>
<organism evidence="1 2">
    <name type="scientific">Rhabditophanes sp. KR3021</name>
    <dbReference type="NCBI Taxonomy" id="114890"/>
    <lineage>
        <taxon>Eukaryota</taxon>
        <taxon>Metazoa</taxon>
        <taxon>Ecdysozoa</taxon>
        <taxon>Nematoda</taxon>
        <taxon>Chromadorea</taxon>
        <taxon>Rhabditida</taxon>
        <taxon>Tylenchina</taxon>
        <taxon>Panagrolaimomorpha</taxon>
        <taxon>Strongyloidoidea</taxon>
        <taxon>Alloionematidae</taxon>
        <taxon>Rhabditophanes</taxon>
    </lineage>
</organism>
<reference evidence="2" key="1">
    <citation type="submission" date="2016-11" db="UniProtKB">
        <authorList>
            <consortium name="WormBaseParasite"/>
        </authorList>
    </citation>
    <scope>IDENTIFICATION</scope>
    <source>
        <strain evidence="2">KR3021</strain>
    </source>
</reference>
<dbReference type="Proteomes" id="UP000095286">
    <property type="component" value="Unplaced"/>
</dbReference>
<name>A0AC35U7W4_9BILA</name>
<accession>A0AC35U7W4</accession>
<dbReference type="WBParaSite" id="RSKR_0000807900.1">
    <property type="protein sequence ID" value="RSKR_0000807900.1"/>
    <property type="gene ID" value="RSKR_0000807900"/>
</dbReference>
<sequence>MNNNEPDSAAPTLSNIVPALNRIIPNPFNEILIFGVDSIANSGTAEYHVAALRFHISRGKLINLTDSGRTASRDIGLHSNGIVFSDRPVIPMEHIVFSITNNLDSRWSGSLRIGLSTIDPAIFLNNRTLHDGTREEFEAIHGITMKHVNASLCKDKNIFHCVLNDQQELIYGVNFDQYTHVIKPTEASTGNIWLILDLYGITVRATFLHNDDPILDQYRIRYPSGEASSSVNRSSSSQSISQQTRKPKRNQEGNALTTQPIQTNRPTQIQLDNSIRIQPNSVTQIQTDHPSQVQVDFEPFCYNPTQHYYPSLGESRNSGQKQAGNSSQKQAGSSSQKQASNSSQNQPVYASQSQPSLADHVIQGSYGQHRYSSDIQPRYNSQVQTNYPSIMPPSYTSQIQPTYPSHIIEVFSPQNQPDHSTENQSGSSSNNFRQGYMSVVPAANTPAYGENLSGDLNFLTRHNTRCDNQTARRPISAVRLNNTGQINYDSHYVPTTPPFFTNETSNFSTTNHSHDNSTVIAPVLEIPRLAVPDPMFYPSLIESVNVDHRIVSDISTIPSLQTIYDNTSQTVRASAEERATYTRSPKRFHTNHGSGVELDSERIQARYTIGAQRPYVFVQNQMNPSTLISIKINRVVARSFNSLYFGVTAANPDDIEVENLPGNPLALQSASDYYQPFRMLEPVLKVNDIVTFFYNHSGSFEFEVNGKRTLCGSVIADMPLWFFACVKDPVQEFSLIGTEIPLPTSNSQLIDGPVSNFHRCNNFENPQSHITYVTSHFPSQAEDLLSLQRNTHVIQNPRNTIISSSPQEQVAPANNYASSAPQPAIVNHSLNSVTGEMHFGSGLSYDAITENPISFNNIDENTLNHGNLSTTPNQINLNTVSPNDDLQNIPGEAEGTYINTVEDNHTSTSNTSRENLGVDSRDVRSLLDSEIIRSGNQTDGVVYHIPDANNSVNSGVSDVHNILEQTHIQVRNRTHPNNLPILHGTIPSYPTSGIRSGSREMIRSLNHSLTPEQILQTEAHLEVSNTSTRNMPTTTTNHIRNPMAPDPTPAARNNSYVTRYSESTAIRNRARNLVGSNHYRINHSLFPNTEELLREIPMVDEANLRSLNTRSFRSNGIIIPDAIRGRTLIESNINAGSKTCTKRKFNRELSHEKASSDADYLPSTSALPKKSSSSSSIPKHSLIDDYDPENCSICIDAEPATVCYPCGHLIMCISCAKEYFRIYPPGSRICPLCREEVSDIIKVFKQVYIS</sequence>
<evidence type="ECO:0000313" key="1">
    <source>
        <dbReference type="Proteomes" id="UP000095286"/>
    </source>
</evidence>
<protein>
    <submittedName>
        <fullName evidence="2">NHR domain-containing protein</fullName>
    </submittedName>
</protein>